<name>A0A4Q2DC94_9AGAR</name>
<comment type="caution">
    <text evidence="2">The sequence shown here is derived from an EMBL/GenBank/DDBJ whole genome shotgun (WGS) entry which is preliminary data.</text>
</comment>
<protein>
    <submittedName>
        <fullName evidence="2">Uncharacterized protein</fullName>
    </submittedName>
</protein>
<sequence length="220" mass="23346">MRSVGFIKGRFYARPSMPVAGAVFAAVSTATHSPDSNRSPTTTSRDDETESVFSTTDTAFFTAMELSTTDDLNERLPSVLSHHGGAKSNDSAMDTAFCASVGPSGPVTLDQFRPTSSSESFWRDEAQSIPSAISVAIPLIQQEARTPITRSGSGISAQSQSLSSTFVPMDEPLAAVSPPERNISMDVQDGIASFFQSASGITIRNLNITVNIFSQDQPIG</sequence>
<feature type="compositionally biased region" description="Polar residues" evidence="1">
    <location>
        <begin position="29"/>
        <end position="43"/>
    </location>
</feature>
<dbReference type="AlphaFoldDB" id="A0A4Q2DC94"/>
<evidence type="ECO:0000256" key="1">
    <source>
        <dbReference type="SAM" id="MobiDB-lite"/>
    </source>
</evidence>
<dbReference type="EMBL" id="SDEE01000355">
    <property type="protein sequence ID" value="RXW17263.1"/>
    <property type="molecule type" value="Genomic_DNA"/>
</dbReference>
<accession>A0A4Q2DC94</accession>
<dbReference type="Proteomes" id="UP000290288">
    <property type="component" value="Unassembled WGS sequence"/>
</dbReference>
<feature type="region of interest" description="Disordered" evidence="1">
    <location>
        <begin position="29"/>
        <end position="51"/>
    </location>
</feature>
<keyword evidence="3" id="KW-1185">Reference proteome</keyword>
<organism evidence="2 3">
    <name type="scientific">Candolleomyces aberdarensis</name>
    <dbReference type="NCBI Taxonomy" id="2316362"/>
    <lineage>
        <taxon>Eukaryota</taxon>
        <taxon>Fungi</taxon>
        <taxon>Dikarya</taxon>
        <taxon>Basidiomycota</taxon>
        <taxon>Agaricomycotina</taxon>
        <taxon>Agaricomycetes</taxon>
        <taxon>Agaricomycetidae</taxon>
        <taxon>Agaricales</taxon>
        <taxon>Agaricineae</taxon>
        <taxon>Psathyrellaceae</taxon>
        <taxon>Candolleomyces</taxon>
    </lineage>
</organism>
<gene>
    <name evidence="2" type="ORF">EST38_g8600</name>
</gene>
<reference evidence="2 3" key="1">
    <citation type="submission" date="2019-01" db="EMBL/GenBank/DDBJ databases">
        <title>Draft genome sequence of Psathyrella aberdarensis IHI B618.</title>
        <authorList>
            <person name="Buettner E."/>
            <person name="Kellner H."/>
        </authorList>
    </citation>
    <scope>NUCLEOTIDE SEQUENCE [LARGE SCALE GENOMIC DNA]</scope>
    <source>
        <strain evidence="2 3">IHI B618</strain>
    </source>
</reference>
<evidence type="ECO:0000313" key="2">
    <source>
        <dbReference type="EMBL" id="RXW17263.1"/>
    </source>
</evidence>
<evidence type="ECO:0000313" key="3">
    <source>
        <dbReference type="Proteomes" id="UP000290288"/>
    </source>
</evidence>
<proteinExistence type="predicted"/>